<dbReference type="PATRIC" id="fig|1560234.3.peg.1810"/>
<protein>
    <submittedName>
        <fullName evidence="1">Uncharacterized protein</fullName>
    </submittedName>
</protein>
<dbReference type="Proteomes" id="UP000091979">
    <property type="component" value="Unassembled WGS sequence"/>
</dbReference>
<dbReference type="AlphaFoldDB" id="A0A1B7XA42"/>
<organism evidence="1 2">
    <name type="scientific">Halodesulfovibrio spirochaetisodalis</name>
    <dbReference type="NCBI Taxonomy" id="1560234"/>
    <lineage>
        <taxon>Bacteria</taxon>
        <taxon>Pseudomonadati</taxon>
        <taxon>Thermodesulfobacteriota</taxon>
        <taxon>Desulfovibrionia</taxon>
        <taxon>Desulfovibrionales</taxon>
        <taxon>Desulfovibrionaceae</taxon>
        <taxon>Halodesulfovibrio</taxon>
    </lineage>
</organism>
<accession>A0A1B7XA42</accession>
<dbReference type="STRING" id="1560234.SP90_13480"/>
<proteinExistence type="predicted"/>
<gene>
    <name evidence="1" type="ORF">SP90_13480</name>
</gene>
<dbReference type="RefSeq" id="WP_066857287.1">
    <property type="nucleotide sequence ID" value="NZ_JXMS01000028.1"/>
</dbReference>
<name>A0A1B7XA42_9BACT</name>
<reference evidence="1 2" key="1">
    <citation type="submission" date="2015-01" db="EMBL/GenBank/DDBJ databases">
        <title>Desulfovibrio sp. JC271 draft genome sequence.</title>
        <authorList>
            <person name="Shivani Y."/>
            <person name="Subhash Y."/>
            <person name="Sasikala C."/>
            <person name="Ramana C.V."/>
        </authorList>
    </citation>
    <scope>NUCLEOTIDE SEQUENCE [LARGE SCALE GENOMIC DNA]</scope>
    <source>
        <strain evidence="1 2">JC271</strain>
    </source>
</reference>
<dbReference type="OrthoDB" id="9817938at2"/>
<comment type="caution">
    <text evidence="1">The sequence shown here is derived from an EMBL/GenBank/DDBJ whole genome shotgun (WGS) entry which is preliminary data.</text>
</comment>
<evidence type="ECO:0000313" key="2">
    <source>
        <dbReference type="Proteomes" id="UP000091979"/>
    </source>
</evidence>
<evidence type="ECO:0000313" key="1">
    <source>
        <dbReference type="EMBL" id="OBQ46207.1"/>
    </source>
</evidence>
<keyword evidence="2" id="KW-1185">Reference proteome</keyword>
<sequence>MVKIPGTSYSRSQISYSPTATLEDVSVQGQNVATLGRMVADIAQKEQVRQDNESFLEAKTKYDNWNLEFDTQAAQRVGSDAGGLTQDYQKAESQQVQTLGAGLSKRALNALQQYTTGQRAQRVKAHAGFEHQQRIVVAQDKYGATMKTFQQKMQAAPENIAAHDAEARQIFDLAVSSGALRSSQKEAYMADYAGMKQNAWKALYERAPEQALKRFAEFGITDSTKAVYAEKFKDTETTKQSITLANELSGNGKSLKENLDYVHTTYADNPLLHDKLVARLKMRGAEETASVVAAKKAQKEELVAQVRAVEVDPENRGAASEELASIIEGAPPELKKELTAQASEILNPSGLTDLEKLAQVEQAVLKKDIRSVEELQTHYAGISRNHQRKLEETLRKVGKGEVPKLTVDKVNRVLAELGYNKKMNNPKQMKEYNALHAAYTAFYEQRNPQNLKEEMATNLAFKKQMEQEGVIPGGSWYGGDKGVTRAEAIAAGNLAEFMPEVDEANRGKLQVTTRALGVDMKNTKLLREHNKAWLPVYERMDEADLKKVISVMLREKIAVSPASAQQVYKLLTEKKG</sequence>
<dbReference type="EMBL" id="JXMS01000028">
    <property type="protein sequence ID" value="OBQ46207.1"/>
    <property type="molecule type" value="Genomic_DNA"/>
</dbReference>